<dbReference type="SUPFAM" id="SSF47954">
    <property type="entry name" value="Cyclin-like"/>
    <property type="match status" value="1"/>
</dbReference>
<evidence type="ECO:0000313" key="6">
    <source>
        <dbReference type="Proteomes" id="UP001608902"/>
    </source>
</evidence>
<reference evidence="5 6" key="1">
    <citation type="submission" date="2024-08" db="EMBL/GenBank/DDBJ databases">
        <title>Gnathostoma spinigerum genome.</title>
        <authorList>
            <person name="Gonzalez-Bertolin B."/>
            <person name="Monzon S."/>
            <person name="Zaballos A."/>
            <person name="Jimenez P."/>
            <person name="Dekumyoy P."/>
            <person name="Varona S."/>
            <person name="Cuesta I."/>
            <person name="Sumanam S."/>
            <person name="Adisakwattana P."/>
            <person name="Gasser R.B."/>
            <person name="Hernandez-Gonzalez A."/>
            <person name="Young N.D."/>
            <person name="Perteguer M.J."/>
        </authorList>
    </citation>
    <scope>NUCLEOTIDE SEQUENCE [LARGE SCALE GENOMIC DNA]</scope>
    <source>
        <strain evidence="5">AL3</strain>
        <tissue evidence="5">Liver</tissue>
    </source>
</reference>
<gene>
    <name evidence="5" type="ORF">AB6A40_000313</name>
</gene>
<comment type="similarity">
    <text evidence="1">Belongs to the CNPPD1 family.</text>
</comment>
<dbReference type="CDD" id="cd20557">
    <property type="entry name" value="CYCLIN_ScPCL1-like"/>
    <property type="match status" value="1"/>
</dbReference>
<evidence type="ECO:0000313" key="5">
    <source>
        <dbReference type="EMBL" id="MFH4973604.1"/>
    </source>
</evidence>
<feature type="domain" description="Cyclin N-terminal" evidence="4">
    <location>
        <begin position="54"/>
        <end position="148"/>
    </location>
</feature>
<dbReference type="InterPro" id="IPR036915">
    <property type="entry name" value="Cyclin-like_sf"/>
</dbReference>
<proteinExistence type="inferred from homology"/>
<organism evidence="5 6">
    <name type="scientific">Gnathostoma spinigerum</name>
    <dbReference type="NCBI Taxonomy" id="75299"/>
    <lineage>
        <taxon>Eukaryota</taxon>
        <taxon>Metazoa</taxon>
        <taxon>Ecdysozoa</taxon>
        <taxon>Nematoda</taxon>
        <taxon>Chromadorea</taxon>
        <taxon>Rhabditida</taxon>
        <taxon>Spirurina</taxon>
        <taxon>Gnathostomatomorpha</taxon>
        <taxon>Gnathostomatoidea</taxon>
        <taxon>Gnathostomatidae</taxon>
        <taxon>Gnathostoma</taxon>
    </lineage>
</organism>
<keyword evidence="3" id="KW-0812">Transmembrane</keyword>
<accession>A0ABD6E1U8</accession>
<dbReference type="Gene3D" id="1.10.472.10">
    <property type="entry name" value="Cyclin-like"/>
    <property type="match status" value="1"/>
</dbReference>
<dbReference type="PANTHER" id="PTHR15615:SF108">
    <property type="entry name" value="PROTEIN CNPPD1"/>
    <property type="match status" value="1"/>
</dbReference>
<keyword evidence="6" id="KW-1185">Reference proteome</keyword>
<dbReference type="InterPro" id="IPR013922">
    <property type="entry name" value="Cyclin_PHO80-like"/>
</dbReference>
<keyword evidence="3" id="KW-1133">Transmembrane helix</keyword>
<dbReference type="EMBL" id="JBGFUD010000084">
    <property type="protein sequence ID" value="MFH4973604.1"/>
    <property type="molecule type" value="Genomic_DNA"/>
</dbReference>
<comment type="caution">
    <text evidence="5">The sequence shown here is derived from an EMBL/GenBank/DDBJ whole genome shotgun (WGS) entry which is preliminary data.</text>
</comment>
<evidence type="ECO:0000256" key="2">
    <source>
        <dbReference type="ARBA" id="ARBA00040808"/>
    </source>
</evidence>
<dbReference type="PANTHER" id="PTHR15615">
    <property type="match status" value="1"/>
</dbReference>
<feature type="transmembrane region" description="Helical" evidence="3">
    <location>
        <begin position="198"/>
        <end position="219"/>
    </location>
</feature>
<evidence type="ECO:0000259" key="4">
    <source>
        <dbReference type="Pfam" id="PF00134"/>
    </source>
</evidence>
<dbReference type="InterPro" id="IPR006671">
    <property type="entry name" value="Cyclin_N"/>
</dbReference>
<evidence type="ECO:0000256" key="1">
    <source>
        <dbReference type="ARBA" id="ARBA00038508"/>
    </source>
</evidence>
<dbReference type="Pfam" id="PF00134">
    <property type="entry name" value="Cyclin_N"/>
    <property type="match status" value="1"/>
</dbReference>
<protein>
    <recommendedName>
        <fullName evidence="2">Protein CNPPD1</fullName>
    </recommendedName>
</protein>
<dbReference type="Proteomes" id="UP001608902">
    <property type="component" value="Unassembled WGS sequence"/>
</dbReference>
<evidence type="ECO:0000256" key="3">
    <source>
        <dbReference type="SAM" id="Phobius"/>
    </source>
</evidence>
<dbReference type="AlphaFoldDB" id="A0ABD6E1U8"/>
<keyword evidence="3" id="KW-0472">Membrane</keyword>
<sequence length="299" mass="34333">MAPRSFAYKQLQKRIRRTLKYGERCTDVLSFPLSEFAVNYFDHYAPFDYMKLDYAANLSKEGCVNACTFLVAMVYIDRVRLADQVIFEESDPSELYLSALVVASKYLHDGGLEEFVYNDEWAVSAASSLKRVNDLEVQLLNVLSWNICVNADEFERILCDVERWVASNSLSKNGFGTYNELSLLVEDSNFYKCCIEPLLRILATFVILYSAFAFSLVLAHRLQTVSNHRNSDLFIETNSILKTITKLQQTERFQNLVSKTALSIHWHITSYSLDDFDPLFLSSFNESSFIRSPLIACRV</sequence>
<name>A0ABD6E1U8_9BILA</name>